<dbReference type="AlphaFoldDB" id="A0AAV9Z0G5"/>
<evidence type="ECO:0000313" key="3">
    <source>
        <dbReference type="Proteomes" id="UP001362999"/>
    </source>
</evidence>
<evidence type="ECO:0000256" key="1">
    <source>
        <dbReference type="SAM" id="MobiDB-lite"/>
    </source>
</evidence>
<sequence length="212" mass="23895">MPRLTIGKRIGSGAFSTVHIAEYAGEQVAGAYHPSQFSFKNGAHERLIVKRIRKTKDFSGSNRVLESSAWYWNRDYFFRGLDEEEWELLKSPTLEQVVSSGIGKQPSSRERRPTLHQKSWWRVCAKRPGSLWDCSDLDNEQSQPFQGDDLASLEASIKRGCDLSSTWWDDITESAPLPSMGFENASLNQSDDIRAEDDVNGPSIDDTYLSGT</sequence>
<feature type="region of interest" description="Disordered" evidence="1">
    <location>
        <begin position="178"/>
        <end position="212"/>
    </location>
</feature>
<dbReference type="EMBL" id="JAWWNJ010000258">
    <property type="protein sequence ID" value="KAK6966717.1"/>
    <property type="molecule type" value="Genomic_DNA"/>
</dbReference>
<comment type="caution">
    <text evidence="2">The sequence shown here is derived from an EMBL/GenBank/DDBJ whole genome shotgun (WGS) entry which is preliminary data.</text>
</comment>
<evidence type="ECO:0000313" key="2">
    <source>
        <dbReference type="EMBL" id="KAK6966717.1"/>
    </source>
</evidence>
<gene>
    <name evidence="2" type="ORF">R3P38DRAFT_2815837</name>
</gene>
<accession>A0AAV9Z0G5</accession>
<protein>
    <submittedName>
        <fullName evidence="2">Uncharacterized protein</fullName>
    </submittedName>
</protein>
<dbReference type="Proteomes" id="UP001362999">
    <property type="component" value="Unassembled WGS sequence"/>
</dbReference>
<keyword evidence="3" id="KW-1185">Reference proteome</keyword>
<name>A0AAV9Z0G5_9AGAR</name>
<proteinExistence type="predicted"/>
<reference evidence="2 3" key="1">
    <citation type="journal article" date="2024" name="J Genomics">
        <title>Draft genome sequencing and assembly of Favolaschia claudopus CIRM-BRFM 2984 isolated from oak limbs.</title>
        <authorList>
            <person name="Navarro D."/>
            <person name="Drula E."/>
            <person name="Chaduli D."/>
            <person name="Cazenave R."/>
            <person name="Ahrendt S."/>
            <person name="Wang J."/>
            <person name="Lipzen A."/>
            <person name="Daum C."/>
            <person name="Barry K."/>
            <person name="Grigoriev I.V."/>
            <person name="Favel A."/>
            <person name="Rosso M.N."/>
            <person name="Martin F."/>
        </authorList>
    </citation>
    <scope>NUCLEOTIDE SEQUENCE [LARGE SCALE GENOMIC DNA]</scope>
    <source>
        <strain evidence="2 3">CIRM-BRFM 2984</strain>
    </source>
</reference>
<organism evidence="2 3">
    <name type="scientific">Favolaschia claudopus</name>
    <dbReference type="NCBI Taxonomy" id="2862362"/>
    <lineage>
        <taxon>Eukaryota</taxon>
        <taxon>Fungi</taxon>
        <taxon>Dikarya</taxon>
        <taxon>Basidiomycota</taxon>
        <taxon>Agaricomycotina</taxon>
        <taxon>Agaricomycetes</taxon>
        <taxon>Agaricomycetidae</taxon>
        <taxon>Agaricales</taxon>
        <taxon>Marasmiineae</taxon>
        <taxon>Mycenaceae</taxon>
        <taxon>Favolaschia</taxon>
    </lineage>
</organism>